<dbReference type="InterPro" id="IPR006315">
    <property type="entry name" value="OM_autotransptr_brl_dom"/>
</dbReference>
<evidence type="ECO:0000313" key="4">
    <source>
        <dbReference type="EMBL" id="AJD47878.1"/>
    </source>
</evidence>
<dbReference type="Gene3D" id="2.40.160.20">
    <property type="match status" value="1"/>
</dbReference>
<feature type="signal peptide" evidence="2">
    <location>
        <begin position="1"/>
        <end position="19"/>
    </location>
</feature>
<accession>A0A0B4XMZ3</accession>
<evidence type="ECO:0000256" key="2">
    <source>
        <dbReference type="SAM" id="SignalP"/>
    </source>
</evidence>
<dbReference type="Proteomes" id="UP000006764">
    <property type="component" value="Chromosome"/>
</dbReference>
<name>A0A0B4XMZ3_9GAMM</name>
<dbReference type="InterPro" id="IPR011250">
    <property type="entry name" value="OMP/PagP_B-barrel"/>
</dbReference>
<evidence type="ECO:0000256" key="1">
    <source>
        <dbReference type="ARBA" id="ARBA00022729"/>
    </source>
</evidence>
<dbReference type="KEGG" id="apac:S7S_07310"/>
<keyword evidence="5" id="KW-1185">Reference proteome</keyword>
<dbReference type="NCBIfam" id="TIGR01414">
    <property type="entry name" value="autotrans_barl"/>
    <property type="match status" value="1"/>
</dbReference>
<reference evidence="4 5" key="1">
    <citation type="journal article" date="2012" name="J. Bacteriol.">
        <title>Genome sequence of an alkane-degrading bacterium, Alcanivorax pacificus type strain W11-5, isolated from deep sea sediment.</title>
        <authorList>
            <person name="Lai Q."/>
            <person name="Shao Z."/>
        </authorList>
    </citation>
    <scope>NUCLEOTIDE SEQUENCE [LARGE SCALE GENOMIC DNA]</scope>
    <source>
        <strain evidence="4 5">W11-5</strain>
    </source>
</reference>
<dbReference type="SUPFAM" id="SSF56925">
    <property type="entry name" value="OMPA-like"/>
    <property type="match status" value="1"/>
</dbReference>
<evidence type="ECO:0000259" key="3">
    <source>
        <dbReference type="Pfam" id="PF13505"/>
    </source>
</evidence>
<dbReference type="HOGENOM" id="CLU_117501_0_0_6"/>
<dbReference type="OrthoDB" id="6076307at2"/>
<feature type="domain" description="Outer membrane protein beta-barrel" evidence="3">
    <location>
        <begin position="5"/>
        <end position="166"/>
    </location>
</feature>
<gene>
    <name evidence="4" type="ORF">S7S_07310</name>
</gene>
<dbReference type="Pfam" id="PF13505">
    <property type="entry name" value="OMP_b-brl"/>
    <property type="match status" value="1"/>
</dbReference>
<proteinExistence type="predicted"/>
<feature type="chain" id="PRO_5002112018" description="Outer membrane protein beta-barrel domain-containing protein" evidence="2">
    <location>
        <begin position="20"/>
        <end position="166"/>
    </location>
</feature>
<evidence type="ECO:0000313" key="5">
    <source>
        <dbReference type="Proteomes" id="UP000006764"/>
    </source>
</evidence>
<dbReference type="InterPro" id="IPR027385">
    <property type="entry name" value="Beta-barrel_OMP"/>
</dbReference>
<organism evidence="4 5">
    <name type="scientific">Isoalcanivorax pacificus W11-5</name>
    <dbReference type="NCBI Taxonomy" id="391936"/>
    <lineage>
        <taxon>Bacteria</taxon>
        <taxon>Pseudomonadati</taxon>
        <taxon>Pseudomonadota</taxon>
        <taxon>Gammaproteobacteria</taxon>
        <taxon>Oceanospirillales</taxon>
        <taxon>Alcanivoracaceae</taxon>
        <taxon>Isoalcanivorax</taxon>
    </lineage>
</organism>
<protein>
    <recommendedName>
        <fullName evidence="3">Outer membrane protein beta-barrel domain-containing protein</fullName>
    </recommendedName>
</protein>
<dbReference type="EMBL" id="CP004387">
    <property type="protein sequence ID" value="AJD47878.1"/>
    <property type="molecule type" value="Genomic_DNA"/>
</dbReference>
<keyword evidence="1 2" id="KW-0732">Signal</keyword>
<sequence>MKRTLCALMMASASGLAIADSTPYFGVQYGYLDFERGAVKEASLDALSLRGGLEINELLSGEVRLGTGLFDDDYRGIDAEMNYFYGVYAVVNLPTGGKLDPYLIGGYSYVDSSVGNEDYRDDGAAYGAGLNWEMDDQSALTLEYLKLVDNDFSKQNVVSVGMVYRF</sequence>
<dbReference type="AlphaFoldDB" id="A0A0B4XMZ3"/>
<dbReference type="GO" id="GO:0019867">
    <property type="term" value="C:outer membrane"/>
    <property type="evidence" value="ECO:0007669"/>
    <property type="project" value="InterPro"/>
</dbReference>
<dbReference type="RefSeq" id="WP_008739231.1">
    <property type="nucleotide sequence ID" value="NZ_CP004387.1"/>
</dbReference>